<dbReference type="PANTHER" id="PTHR19241">
    <property type="entry name" value="ATP-BINDING CASSETTE TRANSPORTER"/>
    <property type="match status" value="1"/>
</dbReference>
<name>A0A7J8NIQ8_9ROSI</name>
<reference evidence="8 9" key="1">
    <citation type="journal article" date="2019" name="Genome Biol. Evol.">
        <title>Insights into the evolution of the New World diploid cottons (Gossypium, subgenus Houzingenia) based on genome sequencing.</title>
        <authorList>
            <person name="Grover C.E."/>
            <person name="Arick M.A. 2nd"/>
            <person name="Thrash A."/>
            <person name="Conover J.L."/>
            <person name="Sanders W.S."/>
            <person name="Peterson D.G."/>
            <person name="Frelichowski J.E."/>
            <person name="Scheffler J.A."/>
            <person name="Scheffler B.E."/>
            <person name="Wendel J.F."/>
        </authorList>
    </citation>
    <scope>NUCLEOTIDE SEQUENCE [LARGE SCALE GENOMIC DNA]</scope>
    <source>
        <strain evidence="8">157</strain>
        <tissue evidence="8">Leaf</tissue>
    </source>
</reference>
<keyword evidence="5 6" id="KW-0472">Membrane</keyword>
<keyword evidence="9" id="KW-1185">Reference proteome</keyword>
<evidence type="ECO:0000256" key="5">
    <source>
        <dbReference type="ARBA" id="ARBA00023136"/>
    </source>
</evidence>
<comment type="caution">
    <text evidence="8">The sequence shown here is derived from an EMBL/GenBank/DDBJ whole genome shotgun (WGS) entry which is preliminary data.</text>
</comment>
<dbReference type="GO" id="GO:0005886">
    <property type="term" value="C:plasma membrane"/>
    <property type="evidence" value="ECO:0007669"/>
    <property type="project" value="UniProtKB-ARBA"/>
</dbReference>
<evidence type="ECO:0000256" key="2">
    <source>
        <dbReference type="ARBA" id="ARBA00022448"/>
    </source>
</evidence>
<proteinExistence type="predicted"/>
<keyword evidence="4 6" id="KW-1133">Transmembrane helix</keyword>
<feature type="transmembrane region" description="Helical" evidence="6">
    <location>
        <begin position="39"/>
        <end position="65"/>
    </location>
</feature>
<feature type="transmembrane region" description="Helical" evidence="6">
    <location>
        <begin position="77"/>
        <end position="101"/>
    </location>
</feature>
<evidence type="ECO:0000256" key="1">
    <source>
        <dbReference type="ARBA" id="ARBA00004141"/>
    </source>
</evidence>
<evidence type="ECO:0000313" key="9">
    <source>
        <dbReference type="Proteomes" id="UP000593572"/>
    </source>
</evidence>
<evidence type="ECO:0000259" key="7">
    <source>
        <dbReference type="Pfam" id="PF01061"/>
    </source>
</evidence>
<evidence type="ECO:0000313" key="8">
    <source>
        <dbReference type="EMBL" id="MBA0576712.1"/>
    </source>
</evidence>
<dbReference type="GO" id="GO:0140359">
    <property type="term" value="F:ABC-type transporter activity"/>
    <property type="evidence" value="ECO:0007669"/>
    <property type="project" value="InterPro"/>
</dbReference>
<evidence type="ECO:0000256" key="4">
    <source>
        <dbReference type="ARBA" id="ARBA00022989"/>
    </source>
</evidence>
<feature type="transmembrane region" description="Helical" evidence="6">
    <location>
        <begin position="139"/>
        <end position="158"/>
    </location>
</feature>
<feature type="transmembrane region" description="Helical" evidence="6">
    <location>
        <begin position="187"/>
        <end position="211"/>
    </location>
</feature>
<accession>A0A7J8NIQ8</accession>
<keyword evidence="2" id="KW-0813">Transport</keyword>
<feature type="transmembrane region" description="Helical" evidence="6">
    <location>
        <begin position="107"/>
        <end position="127"/>
    </location>
</feature>
<protein>
    <recommendedName>
        <fullName evidence="7">ABC-2 type transporter transmembrane domain-containing protein</fullName>
    </recommendedName>
</protein>
<dbReference type="Proteomes" id="UP000593572">
    <property type="component" value="Unassembled WGS sequence"/>
</dbReference>
<dbReference type="EMBL" id="JABEZX010350972">
    <property type="protein sequence ID" value="MBA0576712.1"/>
    <property type="molecule type" value="Genomic_DNA"/>
</dbReference>
<evidence type="ECO:0000256" key="6">
    <source>
        <dbReference type="SAM" id="Phobius"/>
    </source>
</evidence>
<keyword evidence="3 6" id="KW-0812">Transmembrane</keyword>
<dbReference type="AlphaFoldDB" id="A0A7J8NIQ8"/>
<dbReference type="Pfam" id="PF01061">
    <property type="entry name" value="ABC2_membrane"/>
    <property type="match status" value="1"/>
</dbReference>
<evidence type="ECO:0000256" key="3">
    <source>
        <dbReference type="ARBA" id="ARBA00022692"/>
    </source>
</evidence>
<feature type="domain" description="ABC-2 type transporter transmembrane" evidence="7">
    <location>
        <begin position="1"/>
        <end position="157"/>
    </location>
</feature>
<sequence length="218" mass="25536">MYAAVLFLGMNSSSSVQPFVATERVFMYRERFAGMYSSWAYALAQVTIEVPYLFIQALMFEVITYPMIGYYASAYKVLWYFYIVFCTQLYFTFFGMLFVSLTPEVTIARALLSAFYPLLNLFTGFLIPQRQIPKWWMWLYYLMPTSWTLNCLLTSQYGDINDEVMAFGESKTVATLLENYFGFHHDLLPITAILLIVYPLIFAALFAFFLARLNFERR</sequence>
<comment type="subcellular location">
    <subcellularLocation>
        <location evidence="1">Membrane</location>
        <topology evidence="1">Multi-pass membrane protein</topology>
    </subcellularLocation>
</comment>
<dbReference type="InterPro" id="IPR013525">
    <property type="entry name" value="ABC2_TM"/>
</dbReference>
<gene>
    <name evidence="8" type="ORF">Golob_024430</name>
</gene>
<organism evidence="8 9">
    <name type="scientific">Gossypium lobatum</name>
    <dbReference type="NCBI Taxonomy" id="34289"/>
    <lineage>
        <taxon>Eukaryota</taxon>
        <taxon>Viridiplantae</taxon>
        <taxon>Streptophyta</taxon>
        <taxon>Embryophyta</taxon>
        <taxon>Tracheophyta</taxon>
        <taxon>Spermatophyta</taxon>
        <taxon>Magnoliopsida</taxon>
        <taxon>eudicotyledons</taxon>
        <taxon>Gunneridae</taxon>
        <taxon>Pentapetalae</taxon>
        <taxon>rosids</taxon>
        <taxon>malvids</taxon>
        <taxon>Malvales</taxon>
        <taxon>Malvaceae</taxon>
        <taxon>Malvoideae</taxon>
        <taxon>Gossypium</taxon>
    </lineage>
</organism>